<dbReference type="Proteomes" id="UP000265643">
    <property type="component" value="Unassembled WGS sequence"/>
</dbReference>
<gene>
    <name evidence="9" type="ORF">KGMB01110_02080</name>
</gene>
<dbReference type="EMBL" id="BHGK01000001">
    <property type="protein sequence ID" value="GCA65772.1"/>
    <property type="molecule type" value="Genomic_DNA"/>
</dbReference>
<comment type="function">
    <text evidence="1">Site-specific tyrosine recombinase, which acts by catalyzing the cutting and rejoining of the recombining DNA molecules.</text>
</comment>
<organism evidence="9 10">
    <name type="scientific">Mediterraneibacter butyricigenes</name>
    <dbReference type="NCBI Taxonomy" id="2316025"/>
    <lineage>
        <taxon>Bacteria</taxon>
        <taxon>Bacillati</taxon>
        <taxon>Bacillota</taxon>
        <taxon>Clostridia</taxon>
        <taxon>Lachnospirales</taxon>
        <taxon>Lachnospiraceae</taxon>
        <taxon>Mediterraneibacter</taxon>
    </lineage>
</organism>
<evidence type="ECO:0000313" key="10">
    <source>
        <dbReference type="Proteomes" id="UP000265643"/>
    </source>
</evidence>
<dbReference type="Pfam" id="PF02899">
    <property type="entry name" value="Phage_int_SAM_1"/>
    <property type="match status" value="1"/>
</dbReference>
<dbReference type="SUPFAM" id="SSF56349">
    <property type="entry name" value="DNA breaking-rejoining enzymes"/>
    <property type="match status" value="1"/>
</dbReference>
<dbReference type="Pfam" id="PF00589">
    <property type="entry name" value="Phage_integrase"/>
    <property type="match status" value="1"/>
</dbReference>
<comment type="similarity">
    <text evidence="2">Belongs to the 'phage' integrase family.</text>
</comment>
<dbReference type="InterPro" id="IPR044068">
    <property type="entry name" value="CB"/>
</dbReference>
<dbReference type="GO" id="GO:0006310">
    <property type="term" value="P:DNA recombination"/>
    <property type="evidence" value="ECO:0007669"/>
    <property type="project" value="UniProtKB-KW"/>
</dbReference>
<dbReference type="GO" id="GO:0015074">
    <property type="term" value="P:DNA integration"/>
    <property type="evidence" value="ECO:0007669"/>
    <property type="project" value="UniProtKB-KW"/>
</dbReference>
<sequence>MNDSYASDTLKDVIWPEFLAHFKSETTKASYETDLIEFMHFMKKDFLEMEQKDVAEYFGYLQEKVKAGSLKGSTVSKKIRELHSLADYIIQNQQEMGIMTGTEFADWFAEYLPGLERQEQFTQTVPIQDLDRLFQAAEEDAMAYTILVLLYRAGLSATEIVALCPGDFGQYADGVYVFPAGRKEPAYIPEDAWKIVEQYLLETGRKNEETLFLNSRNQPLNLMYISRMLKKLAQKAGTPSYSARQIRSSCGATLYVYGADSAQVASSLGITRMQVKRYHNLSYRDQIKKEAGQLVRLSVRPPRT</sequence>
<dbReference type="Gene3D" id="1.10.443.10">
    <property type="entry name" value="Intergrase catalytic core"/>
    <property type="match status" value="1"/>
</dbReference>
<keyword evidence="5" id="KW-0233">DNA recombination</keyword>
<evidence type="ECO:0000256" key="5">
    <source>
        <dbReference type="ARBA" id="ARBA00023172"/>
    </source>
</evidence>
<dbReference type="InterPro" id="IPR011010">
    <property type="entry name" value="DNA_brk_join_enz"/>
</dbReference>
<keyword evidence="3" id="KW-0229">DNA integration</keyword>
<evidence type="ECO:0000256" key="4">
    <source>
        <dbReference type="ARBA" id="ARBA00023125"/>
    </source>
</evidence>
<accession>A0A391PGU0</accession>
<dbReference type="PANTHER" id="PTHR30349:SF81">
    <property type="entry name" value="TYROSINE RECOMBINASE XERC"/>
    <property type="match status" value="1"/>
</dbReference>
<comment type="caution">
    <text evidence="9">The sequence shown here is derived from an EMBL/GenBank/DDBJ whole genome shotgun (WGS) entry which is preliminary data.</text>
</comment>
<evidence type="ECO:0000256" key="6">
    <source>
        <dbReference type="PROSITE-ProRule" id="PRU01248"/>
    </source>
</evidence>
<dbReference type="PROSITE" id="PS51898">
    <property type="entry name" value="TYR_RECOMBINASE"/>
    <property type="match status" value="1"/>
</dbReference>
<dbReference type="InterPro" id="IPR002104">
    <property type="entry name" value="Integrase_catalytic"/>
</dbReference>
<proteinExistence type="inferred from homology"/>
<feature type="domain" description="Core-binding (CB)" evidence="8">
    <location>
        <begin position="13"/>
        <end position="90"/>
    </location>
</feature>
<keyword evidence="4 6" id="KW-0238">DNA-binding</keyword>
<dbReference type="PANTHER" id="PTHR30349">
    <property type="entry name" value="PHAGE INTEGRASE-RELATED"/>
    <property type="match status" value="1"/>
</dbReference>
<evidence type="ECO:0000313" key="9">
    <source>
        <dbReference type="EMBL" id="GCA65772.1"/>
    </source>
</evidence>
<dbReference type="CDD" id="cd00397">
    <property type="entry name" value="DNA_BRE_C"/>
    <property type="match status" value="1"/>
</dbReference>
<dbReference type="GO" id="GO:0003677">
    <property type="term" value="F:DNA binding"/>
    <property type="evidence" value="ECO:0007669"/>
    <property type="project" value="UniProtKB-UniRule"/>
</dbReference>
<evidence type="ECO:0000256" key="3">
    <source>
        <dbReference type="ARBA" id="ARBA00022908"/>
    </source>
</evidence>
<dbReference type="AlphaFoldDB" id="A0A391PGU0"/>
<evidence type="ECO:0008006" key="11">
    <source>
        <dbReference type="Google" id="ProtNLM"/>
    </source>
</evidence>
<dbReference type="InterPro" id="IPR004107">
    <property type="entry name" value="Integrase_SAM-like_N"/>
</dbReference>
<evidence type="ECO:0000256" key="2">
    <source>
        <dbReference type="ARBA" id="ARBA00008857"/>
    </source>
</evidence>
<dbReference type="InterPro" id="IPR050090">
    <property type="entry name" value="Tyrosine_recombinase_XerCD"/>
</dbReference>
<keyword evidence="10" id="KW-1185">Reference proteome</keyword>
<protein>
    <recommendedName>
        <fullName evidence="11">Integrase</fullName>
    </recommendedName>
</protein>
<reference evidence="10" key="1">
    <citation type="submission" date="2018-09" db="EMBL/GenBank/DDBJ databases">
        <title>Draft Genome Sequence of Mediterraneibacter sp. KCTC 15684.</title>
        <authorList>
            <person name="Kim J.S."/>
            <person name="Han K.I."/>
            <person name="Suh M.K."/>
            <person name="Lee K.C."/>
            <person name="Eom M.K."/>
            <person name="Lee J.H."/>
            <person name="Park S.H."/>
            <person name="Kang S.W."/>
            <person name="Park J.E."/>
            <person name="Oh B.S."/>
            <person name="Yu S.Y."/>
            <person name="Choi S.H."/>
            <person name="Lee D.H."/>
            <person name="Yoon H."/>
            <person name="Kim B."/>
            <person name="Yang S.J."/>
            <person name="Lee J.S."/>
        </authorList>
    </citation>
    <scope>NUCLEOTIDE SEQUENCE [LARGE SCALE GENOMIC DNA]</scope>
    <source>
        <strain evidence="10">KCTC 15684</strain>
    </source>
</reference>
<feature type="domain" description="Tyr recombinase" evidence="7">
    <location>
        <begin position="120"/>
        <end position="296"/>
    </location>
</feature>
<dbReference type="PROSITE" id="PS51900">
    <property type="entry name" value="CB"/>
    <property type="match status" value="1"/>
</dbReference>
<name>A0A391PGU0_9FIRM</name>
<dbReference type="RefSeq" id="WP_117889746.1">
    <property type="nucleotide sequence ID" value="NZ_BHGK01000001.1"/>
</dbReference>
<evidence type="ECO:0000256" key="1">
    <source>
        <dbReference type="ARBA" id="ARBA00003283"/>
    </source>
</evidence>
<dbReference type="InterPro" id="IPR013762">
    <property type="entry name" value="Integrase-like_cat_sf"/>
</dbReference>
<evidence type="ECO:0000259" key="7">
    <source>
        <dbReference type="PROSITE" id="PS51898"/>
    </source>
</evidence>
<dbReference type="InterPro" id="IPR010998">
    <property type="entry name" value="Integrase_recombinase_N"/>
</dbReference>
<dbReference type="Gene3D" id="1.10.150.130">
    <property type="match status" value="1"/>
</dbReference>
<evidence type="ECO:0000259" key="8">
    <source>
        <dbReference type="PROSITE" id="PS51900"/>
    </source>
</evidence>